<dbReference type="Pfam" id="PF20260">
    <property type="entry name" value="PUA_4"/>
    <property type="match status" value="1"/>
</dbReference>
<evidence type="ECO:0000313" key="15">
    <source>
        <dbReference type="EMBL" id="ABO51003.1"/>
    </source>
</evidence>
<dbReference type="EMBL" id="CP000612">
    <property type="protein sequence ID" value="ABO51003.1"/>
    <property type="molecule type" value="Genomic_DNA"/>
</dbReference>
<comment type="catalytic activity">
    <reaction evidence="11 12">
        <text>uridine(1498) in 16S rRNA + S-adenosyl-L-methionine = N(3)-methyluridine(1498) in 16S rRNA + S-adenosyl-L-homocysteine + H(+)</text>
        <dbReference type="Rhea" id="RHEA:42920"/>
        <dbReference type="Rhea" id="RHEA-COMP:10283"/>
        <dbReference type="Rhea" id="RHEA-COMP:10284"/>
        <dbReference type="ChEBI" id="CHEBI:15378"/>
        <dbReference type="ChEBI" id="CHEBI:57856"/>
        <dbReference type="ChEBI" id="CHEBI:59789"/>
        <dbReference type="ChEBI" id="CHEBI:65315"/>
        <dbReference type="ChEBI" id="CHEBI:74502"/>
        <dbReference type="EC" id="2.1.1.193"/>
    </reaction>
</comment>
<evidence type="ECO:0000256" key="12">
    <source>
        <dbReference type="PIRNR" id="PIRNR015601"/>
    </source>
</evidence>
<dbReference type="SUPFAM" id="SSF88697">
    <property type="entry name" value="PUA domain-like"/>
    <property type="match status" value="1"/>
</dbReference>
<dbReference type="InterPro" id="IPR029026">
    <property type="entry name" value="tRNA_m1G_MTases_N"/>
</dbReference>
<protein>
    <recommendedName>
        <fullName evidence="4 12">Ribosomal RNA small subunit methyltransferase E</fullName>
        <ecNumber evidence="3 12">2.1.1.193</ecNumber>
    </recommendedName>
</protein>
<evidence type="ECO:0000256" key="8">
    <source>
        <dbReference type="ARBA" id="ARBA00022679"/>
    </source>
</evidence>
<dbReference type="CDD" id="cd18084">
    <property type="entry name" value="RsmE-like"/>
    <property type="match status" value="1"/>
</dbReference>
<comment type="function">
    <text evidence="10 12">Specifically methylates the N3 position of the uracil ring of uridine 1498 (m3U1498) in 16S rRNA. Acts on the fully assembled 30S ribosomal subunit.</text>
</comment>
<evidence type="ECO:0000256" key="2">
    <source>
        <dbReference type="ARBA" id="ARBA00005528"/>
    </source>
</evidence>
<dbReference type="STRING" id="349161.Dred_2493"/>
<evidence type="ECO:0000256" key="6">
    <source>
        <dbReference type="ARBA" id="ARBA00022552"/>
    </source>
</evidence>
<dbReference type="SUPFAM" id="SSF75217">
    <property type="entry name" value="alpha/beta knot"/>
    <property type="match status" value="1"/>
</dbReference>
<evidence type="ECO:0000313" key="16">
    <source>
        <dbReference type="Proteomes" id="UP000001556"/>
    </source>
</evidence>
<dbReference type="NCBIfam" id="NF008709">
    <property type="entry name" value="PRK11713.7-4"/>
    <property type="match status" value="1"/>
</dbReference>
<dbReference type="PIRSF" id="PIRSF015601">
    <property type="entry name" value="MTase_slr0722"/>
    <property type="match status" value="1"/>
</dbReference>
<evidence type="ECO:0000256" key="10">
    <source>
        <dbReference type="ARBA" id="ARBA00025699"/>
    </source>
</evidence>
<dbReference type="NCBIfam" id="TIGR00046">
    <property type="entry name" value="RsmE family RNA methyltransferase"/>
    <property type="match status" value="1"/>
</dbReference>
<keyword evidence="6 12" id="KW-0698">rRNA processing</keyword>
<evidence type="ECO:0000256" key="1">
    <source>
        <dbReference type="ARBA" id="ARBA00004496"/>
    </source>
</evidence>
<dbReference type="InterPro" id="IPR015947">
    <property type="entry name" value="PUA-like_sf"/>
</dbReference>
<dbReference type="InterPro" id="IPR046886">
    <property type="entry name" value="RsmE_MTase_dom"/>
</dbReference>
<evidence type="ECO:0000259" key="14">
    <source>
        <dbReference type="Pfam" id="PF20260"/>
    </source>
</evidence>
<dbReference type="PANTHER" id="PTHR30027:SF3">
    <property type="entry name" value="16S RRNA (URACIL(1498)-N(3))-METHYLTRANSFERASE"/>
    <property type="match status" value="1"/>
</dbReference>
<keyword evidence="8 12" id="KW-0808">Transferase</keyword>
<dbReference type="InterPro" id="IPR029028">
    <property type="entry name" value="Alpha/beta_knot_MTases"/>
</dbReference>
<keyword evidence="7 12" id="KW-0489">Methyltransferase</keyword>
<evidence type="ECO:0000256" key="9">
    <source>
        <dbReference type="ARBA" id="ARBA00022691"/>
    </source>
</evidence>
<evidence type="ECO:0000256" key="5">
    <source>
        <dbReference type="ARBA" id="ARBA00022490"/>
    </source>
</evidence>
<keyword evidence="9 12" id="KW-0949">S-adenosyl-L-methionine</keyword>
<comment type="similarity">
    <text evidence="2 12">Belongs to the RNA methyltransferase RsmE family.</text>
</comment>
<comment type="subcellular location">
    <subcellularLocation>
        <location evidence="1 12">Cytoplasm</location>
    </subcellularLocation>
</comment>
<dbReference type="Gene3D" id="2.40.240.20">
    <property type="entry name" value="Hypothetical PUA domain-like, domain 1"/>
    <property type="match status" value="1"/>
</dbReference>
<proteinExistence type="inferred from homology"/>
<dbReference type="Proteomes" id="UP000001556">
    <property type="component" value="Chromosome"/>
</dbReference>
<dbReference type="InterPro" id="IPR046887">
    <property type="entry name" value="RsmE_PUA-like"/>
</dbReference>
<feature type="domain" description="Ribosomal RNA small subunit methyltransferase E methyltransferase" evidence="13">
    <location>
        <begin position="74"/>
        <end position="239"/>
    </location>
</feature>
<keyword evidence="5 12" id="KW-0963">Cytoplasm</keyword>
<dbReference type="OrthoDB" id="9815641at2"/>
<dbReference type="GO" id="GO:0005737">
    <property type="term" value="C:cytoplasm"/>
    <property type="evidence" value="ECO:0007669"/>
    <property type="project" value="UniProtKB-SubCell"/>
</dbReference>
<feature type="domain" description="Ribosomal RNA small subunit methyltransferase E PUA-like" evidence="14">
    <location>
        <begin position="18"/>
        <end position="65"/>
    </location>
</feature>
<dbReference type="GO" id="GO:0070042">
    <property type="term" value="F:rRNA (uridine-N3-)-methyltransferase activity"/>
    <property type="evidence" value="ECO:0007669"/>
    <property type="project" value="TreeGrafter"/>
</dbReference>
<keyword evidence="16" id="KW-1185">Reference proteome</keyword>
<evidence type="ECO:0000256" key="3">
    <source>
        <dbReference type="ARBA" id="ARBA00012328"/>
    </source>
</evidence>
<name>A4J7F0_DESRM</name>
<gene>
    <name evidence="15" type="ordered locus">Dred_2493</name>
</gene>
<dbReference type="EC" id="2.1.1.193" evidence="3 12"/>
<dbReference type="InterPro" id="IPR006700">
    <property type="entry name" value="RsmE"/>
</dbReference>
<evidence type="ECO:0000256" key="11">
    <source>
        <dbReference type="ARBA" id="ARBA00047944"/>
    </source>
</evidence>
<dbReference type="KEGG" id="drm:Dred_2493"/>
<dbReference type="Pfam" id="PF04452">
    <property type="entry name" value="Methyltrans_RNA"/>
    <property type="match status" value="1"/>
</dbReference>
<reference evidence="15 16" key="1">
    <citation type="submission" date="2007-03" db="EMBL/GenBank/DDBJ databases">
        <title>Complete sequence of Desulfotomaculum reducens MI-1.</title>
        <authorList>
            <consortium name="US DOE Joint Genome Institute"/>
            <person name="Copeland A."/>
            <person name="Lucas S."/>
            <person name="Lapidus A."/>
            <person name="Barry K."/>
            <person name="Detter J.C."/>
            <person name="Glavina del Rio T."/>
            <person name="Hammon N."/>
            <person name="Israni S."/>
            <person name="Dalin E."/>
            <person name="Tice H."/>
            <person name="Pitluck S."/>
            <person name="Sims D."/>
            <person name="Brettin T."/>
            <person name="Bruce D."/>
            <person name="Han C."/>
            <person name="Tapia R."/>
            <person name="Schmutz J."/>
            <person name="Larimer F."/>
            <person name="Land M."/>
            <person name="Hauser L."/>
            <person name="Kyrpides N."/>
            <person name="Kim E."/>
            <person name="Tebo B.M."/>
            <person name="Richardson P."/>
        </authorList>
    </citation>
    <scope>NUCLEOTIDE SEQUENCE [LARGE SCALE GENOMIC DNA]</scope>
    <source>
        <strain evidence="15 16">MI-1</strain>
    </source>
</reference>
<evidence type="ECO:0000256" key="7">
    <source>
        <dbReference type="ARBA" id="ARBA00022603"/>
    </source>
</evidence>
<dbReference type="eggNOG" id="COG1385">
    <property type="taxonomic scope" value="Bacteria"/>
</dbReference>
<dbReference type="HOGENOM" id="CLU_067442_3_0_9"/>
<dbReference type="GO" id="GO:0070475">
    <property type="term" value="P:rRNA base methylation"/>
    <property type="evidence" value="ECO:0007669"/>
    <property type="project" value="TreeGrafter"/>
</dbReference>
<dbReference type="NCBIfam" id="NF008692">
    <property type="entry name" value="PRK11713.1-5"/>
    <property type="match status" value="1"/>
</dbReference>
<accession>A4J7F0</accession>
<evidence type="ECO:0000259" key="13">
    <source>
        <dbReference type="Pfam" id="PF04452"/>
    </source>
</evidence>
<dbReference type="PANTHER" id="PTHR30027">
    <property type="entry name" value="RIBOSOMAL RNA SMALL SUBUNIT METHYLTRANSFERASE E"/>
    <property type="match status" value="1"/>
</dbReference>
<organism evidence="15 16">
    <name type="scientific">Desulforamulus reducens (strain ATCC BAA-1160 / DSM 100696 / MI-1)</name>
    <name type="common">Desulfotomaculum reducens</name>
    <dbReference type="NCBI Taxonomy" id="349161"/>
    <lineage>
        <taxon>Bacteria</taxon>
        <taxon>Bacillati</taxon>
        <taxon>Bacillota</taxon>
        <taxon>Clostridia</taxon>
        <taxon>Eubacteriales</taxon>
        <taxon>Peptococcaceae</taxon>
        <taxon>Desulforamulus</taxon>
    </lineage>
</organism>
<dbReference type="RefSeq" id="WP_011878801.1">
    <property type="nucleotide sequence ID" value="NC_009253.1"/>
</dbReference>
<dbReference type="Gene3D" id="3.40.1280.10">
    <property type="match status" value="1"/>
</dbReference>
<evidence type="ECO:0000256" key="4">
    <source>
        <dbReference type="ARBA" id="ARBA00013673"/>
    </source>
</evidence>
<sequence>MPRFFVQPEQINSDTAVINGPDVKHISRVLRMETGNNLTLLDGRGNVYLAQILEINKQEVHCRILEQQEATSEPTVKVTLVQGLPKGDKMETIIQKCTELGVSSIIPLAAARSIVKLDAKKAAERVQRWQRVAVEAAKQCRRSGIPEVYMLSSWDEILQQIPPDALVLMPWEGERTKSLREVLQTRPMAPGQVYIFIGPEGGFEEEEVERVKEKGFYPVTLGSRILRTETAGPAALTMVLYQFGELG</sequence>
<dbReference type="AlphaFoldDB" id="A4J7F0"/>